<accession>A0A2J7PZT3</accession>
<dbReference type="InParanoid" id="A0A2J7PZT3"/>
<reference evidence="1 2" key="1">
    <citation type="submission" date="2017-12" db="EMBL/GenBank/DDBJ databases">
        <title>Hemimetabolous genomes reveal molecular basis of termite eusociality.</title>
        <authorList>
            <person name="Harrison M.C."/>
            <person name="Jongepier E."/>
            <person name="Robertson H.M."/>
            <person name="Arning N."/>
            <person name="Bitard-Feildel T."/>
            <person name="Chao H."/>
            <person name="Childers C.P."/>
            <person name="Dinh H."/>
            <person name="Doddapaneni H."/>
            <person name="Dugan S."/>
            <person name="Gowin J."/>
            <person name="Greiner C."/>
            <person name="Han Y."/>
            <person name="Hu H."/>
            <person name="Hughes D.S.T."/>
            <person name="Huylmans A.-K."/>
            <person name="Kemena C."/>
            <person name="Kremer L.P.M."/>
            <person name="Lee S.L."/>
            <person name="Lopez-Ezquerra A."/>
            <person name="Mallet L."/>
            <person name="Monroy-Kuhn J.M."/>
            <person name="Moser A."/>
            <person name="Murali S.C."/>
            <person name="Muzny D.M."/>
            <person name="Otani S."/>
            <person name="Piulachs M.-D."/>
            <person name="Poelchau M."/>
            <person name="Qu J."/>
            <person name="Schaub F."/>
            <person name="Wada-Katsumata A."/>
            <person name="Worley K.C."/>
            <person name="Xie Q."/>
            <person name="Ylla G."/>
            <person name="Poulsen M."/>
            <person name="Gibbs R.A."/>
            <person name="Schal C."/>
            <person name="Richards S."/>
            <person name="Belles X."/>
            <person name="Korb J."/>
            <person name="Bornberg-Bauer E."/>
        </authorList>
    </citation>
    <scope>NUCLEOTIDE SEQUENCE [LARGE SCALE GENOMIC DNA]</scope>
    <source>
        <tissue evidence="1">Whole body</tissue>
    </source>
</reference>
<proteinExistence type="predicted"/>
<keyword evidence="2" id="KW-1185">Reference proteome</keyword>
<dbReference type="EMBL" id="NEVH01020332">
    <property type="protein sequence ID" value="PNF21843.1"/>
    <property type="molecule type" value="Genomic_DNA"/>
</dbReference>
<name>A0A2J7PZT3_9NEOP</name>
<dbReference type="AlphaFoldDB" id="A0A2J7PZT3"/>
<protein>
    <submittedName>
        <fullName evidence="1">Uncharacterized protein</fullName>
    </submittedName>
</protein>
<dbReference type="Proteomes" id="UP000235965">
    <property type="component" value="Unassembled WGS sequence"/>
</dbReference>
<gene>
    <name evidence="1" type="ORF">B7P43_G05957</name>
</gene>
<organism evidence="1 2">
    <name type="scientific">Cryptotermes secundus</name>
    <dbReference type="NCBI Taxonomy" id="105785"/>
    <lineage>
        <taxon>Eukaryota</taxon>
        <taxon>Metazoa</taxon>
        <taxon>Ecdysozoa</taxon>
        <taxon>Arthropoda</taxon>
        <taxon>Hexapoda</taxon>
        <taxon>Insecta</taxon>
        <taxon>Pterygota</taxon>
        <taxon>Neoptera</taxon>
        <taxon>Polyneoptera</taxon>
        <taxon>Dictyoptera</taxon>
        <taxon>Blattodea</taxon>
        <taxon>Blattoidea</taxon>
        <taxon>Termitoidae</taxon>
        <taxon>Kalotermitidae</taxon>
        <taxon>Cryptotermitinae</taxon>
        <taxon>Cryptotermes</taxon>
    </lineage>
</organism>
<evidence type="ECO:0000313" key="2">
    <source>
        <dbReference type="Proteomes" id="UP000235965"/>
    </source>
</evidence>
<sequence length="355" mass="39410">MKRRYATIFAQFDTILGSFRSASEKGACPVACYITAISRCIDLASQTSRTLEHECVIKLINALFAPRGMGGWGIPHICGWLTQETPDDLLAYTTTSTFYEVARDSLVNDKIASMFESTMNQELDEVDVTLLLSNPRGVYMKGVTNPSGSVFSKLKEGMISKCESQIFKQALEANTTKPVKDAIKGLLSNVRIDANILELLGQCLPEVCISAIIDRAYKNELISQLFPFRVREKLSRIIRKGGRAAINHLVYLEPATNFDIPSRSTAFDKAENLRNRSYDINEVNVTNHTLPDYNTCLARQATSSAASLVVKMLGPRGSCSTECTNYHNFYDGINPRKVAPKKKTESAFTFTSEPN</sequence>
<evidence type="ECO:0000313" key="1">
    <source>
        <dbReference type="EMBL" id="PNF21843.1"/>
    </source>
</evidence>
<comment type="caution">
    <text evidence="1">The sequence shown here is derived from an EMBL/GenBank/DDBJ whole genome shotgun (WGS) entry which is preliminary data.</text>
</comment>